<sequence length="171" mass="18929">MAVRMVDPLDLDASFKSPLAWLRESLSLGVREKHSAEELAAARKEQAEKGQGSIFDSLDVAEEGKEDASTTASADGKKGLSMAEATRQSKKTWTEHKYSTANFKISHRKLNQLGRQIAGQPIDMAILQMMFSEKRASKRIKSMLVVAKDHAKNKGLEERKLIVGTWNSGLN</sequence>
<dbReference type="GO" id="GO:0003735">
    <property type="term" value="F:structural constituent of ribosome"/>
    <property type="evidence" value="ECO:0007669"/>
    <property type="project" value="InterPro"/>
</dbReference>
<evidence type="ECO:0000256" key="5">
    <source>
        <dbReference type="SAM" id="MobiDB-lite"/>
    </source>
</evidence>
<dbReference type="STRING" id="98765.A0A2R6QB67"/>
<evidence type="ECO:0000313" key="6">
    <source>
        <dbReference type="EMBL" id="PSS05378.1"/>
    </source>
</evidence>
<evidence type="ECO:0000256" key="1">
    <source>
        <dbReference type="ARBA" id="ARBA00009451"/>
    </source>
</evidence>
<dbReference type="AlphaFoldDB" id="A0A2R6QB67"/>
<dbReference type="GO" id="GO:0006412">
    <property type="term" value="P:translation"/>
    <property type="evidence" value="ECO:0007669"/>
    <property type="project" value="InterPro"/>
</dbReference>
<proteinExistence type="inferred from homology"/>
<feature type="region of interest" description="Disordered" evidence="5">
    <location>
        <begin position="65"/>
        <end position="91"/>
    </location>
</feature>
<keyword evidence="3 4" id="KW-0687">Ribonucleoprotein</keyword>
<dbReference type="InterPro" id="IPR001063">
    <property type="entry name" value="Ribosomal_uL22"/>
</dbReference>
<dbReference type="InterPro" id="IPR047867">
    <property type="entry name" value="Ribosomal_uL22_bac/org-type"/>
</dbReference>
<evidence type="ECO:0000313" key="7">
    <source>
        <dbReference type="Proteomes" id="UP000186601"/>
    </source>
</evidence>
<dbReference type="PANTHER" id="PTHR13501:SF8">
    <property type="entry name" value="LARGE RIBOSOMAL SUBUNIT PROTEIN UL22M"/>
    <property type="match status" value="1"/>
</dbReference>
<dbReference type="PANTHER" id="PTHR13501">
    <property type="entry name" value="CHLOROPLAST 50S RIBOSOMAL PROTEIN L22-RELATED"/>
    <property type="match status" value="1"/>
</dbReference>
<dbReference type="Gene3D" id="3.90.470.10">
    <property type="entry name" value="Ribosomal protein L22/L17"/>
    <property type="match status" value="1"/>
</dbReference>
<dbReference type="EMBL" id="MLYV02000373">
    <property type="protein sequence ID" value="PSS05378.1"/>
    <property type="molecule type" value="Genomic_DNA"/>
</dbReference>
<accession>A0A2R6QB67</accession>
<protein>
    <submittedName>
        <fullName evidence="6">Uncharacterized protein</fullName>
    </submittedName>
</protein>
<evidence type="ECO:0000256" key="4">
    <source>
        <dbReference type="RuleBase" id="RU004005"/>
    </source>
</evidence>
<dbReference type="OrthoDB" id="416470at2759"/>
<reference evidence="6 7" key="1">
    <citation type="submission" date="2018-02" db="EMBL/GenBank/DDBJ databases">
        <title>Genome sequence of the basidiomycete white-rot fungus Phlebia centrifuga.</title>
        <authorList>
            <person name="Granchi Z."/>
            <person name="Peng M."/>
            <person name="de Vries R.P."/>
            <person name="Hilden K."/>
            <person name="Makela M.R."/>
            <person name="Grigoriev I."/>
            <person name="Riley R."/>
        </authorList>
    </citation>
    <scope>NUCLEOTIDE SEQUENCE [LARGE SCALE GENOMIC DNA]</scope>
    <source>
        <strain evidence="6 7">FBCC195</strain>
    </source>
</reference>
<dbReference type="SUPFAM" id="SSF54843">
    <property type="entry name" value="Ribosomal protein L22"/>
    <property type="match status" value="1"/>
</dbReference>
<comment type="similarity">
    <text evidence="1 4">Belongs to the universal ribosomal protein uL22 family.</text>
</comment>
<gene>
    <name evidence="6" type="ORF">PHLCEN_2v3867</name>
</gene>
<evidence type="ECO:0000256" key="3">
    <source>
        <dbReference type="ARBA" id="ARBA00023274"/>
    </source>
</evidence>
<dbReference type="Proteomes" id="UP000186601">
    <property type="component" value="Unassembled WGS sequence"/>
</dbReference>
<organism evidence="6 7">
    <name type="scientific">Hermanssonia centrifuga</name>
    <dbReference type="NCBI Taxonomy" id="98765"/>
    <lineage>
        <taxon>Eukaryota</taxon>
        <taxon>Fungi</taxon>
        <taxon>Dikarya</taxon>
        <taxon>Basidiomycota</taxon>
        <taxon>Agaricomycotina</taxon>
        <taxon>Agaricomycetes</taxon>
        <taxon>Polyporales</taxon>
        <taxon>Meruliaceae</taxon>
        <taxon>Hermanssonia</taxon>
    </lineage>
</organism>
<comment type="caution">
    <text evidence="6">The sequence shown here is derived from an EMBL/GenBank/DDBJ whole genome shotgun (WGS) entry which is preliminary data.</text>
</comment>
<dbReference type="Pfam" id="PF00237">
    <property type="entry name" value="Ribosomal_L22"/>
    <property type="match status" value="1"/>
</dbReference>
<name>A0A2R6QB67_9APHY</name>
<dbReference type="GO" id="GO:0005762">
    <property type="term" value="C:mitochondrial large ribosomal subunit"/>
    <property type="evidence" value="ECO:0007669"/>
    <property type="project" value="TreeGrafter"/>
</dbReference>
<evidence type="ECO:0000256" key="2">
    <source>
        <dbReference type="ARBA" id="ARBA00022980"/>
    </source>
</evidence>
<keyword evidence="7" id="KW-1185">Reference proteome</keyword>
<dbReference type="InterPro" id="IPR036394">
    <property type="entry name" value="Ribosomal_uL22_sf"/>
</dbReference>
<keyword evidence="2 4" id="KW-0689">Ribosomal protein</keyword>